<feature type="domain" description="GGDEF" evidence="4">
    <location>
        <begin position="121"/>
        <end position="254"/>
    </location>
</feature>
<evidence type="ECO:0000256" key="1">
    <source>
        <dbReference type="ARBA" id="ARBA00001946"/>
    </source>
</evidence>
<dbReference type="InterPro" id="IPR043128">
    <property type="entry name" value="Rev_trsase/Diguanyl_cyclase"/>
</dbReference>
<dbReference type="CDD" id="cd01948">
    <property type="entry name" value="EAL"/>
    <property type="match status" value="1"/>
</dbReference>
<dbReference type="CDD" id="cd01949">
    <property type="entry name" value="GGDEF"/>
    <property type="match status" value="1"/>
</dbReference>
<proteinExistence type="predicted"/>
<dbReference type="Gene3D" id="3.30.70.270">
    <property type="match status" value="1"/>
</dbReference>
<dbReference type="NCBIfam" id="TIGR00254">
    <property type="entry name" value="GGDEF"/>
    <property type="match status" value="1"/>
</dbReference>
<dbReference type="Pfam" id="PF00990">
    <property type="entry name" value="GGDEF"/>
    <property type="match status" value="1"/>
</dbReference>
<dbReference type="PANTHER" id="PTHR44757:SF2">
    <property type="entry name" value="BIOFILM ARCHITECTURE MAINTENANCE PROTEIN MBAA"/>
    <property type="match status" value="1"/>
</dbReference>
<feature type="transmembrane region" description="Helical" evidence="2">
    <location>
        <begin position="44"/>
        <end position="67"/>
    </location>
</feature>
<accession>A0A4Z0F6P9</accession>
<dbReference type="Pfam" id="PF00563">
    <property type="entry name" value="EAL"/>
    <property type="match status" value="1"/>
</dbReference>
<evidence type="ECO:0000313" key="5">
    <source>
        <dbReference type="EMBL" id="TFZ81929.1"/>
    </source>
</evidence>
<gene>
    <name evidence="5" type="ORF">E4680_10365</name>
</gene>
<protein>
    <submittedName>
        <fullName evidence="5">EAL domain-containing protein</fullName>
    </submittedName>
</protein>
<keyword evidence="6" id="KW-1185">Reference proteome</keyword>
<dbReference type="SMART" id="SM00267">
    <property type="entry name" value="GGDEF"/>
    <property type="match status" value="1"/>
</dbReference>
<keyword evidence="2" id="KW-0812">Transmembrane</keyword>
<evidence type="ECO:0000259" key="4">
    <source>
        <dbReference type="PROSITE" id="PS50887"/>
    </source>
</evidence>
<name>A0A4Z0F6P9_9GAMM</name>
<dbReference type="SMART" id="SM00052">
    <property type="entry name" value="EAL"/>
    <property type="match status" value="1"/>
</dbReference>
<comment type="cofactor">
    <cofactor evidence="1">
        <name>Mg(2+)</name>
        <dbReference type="ChEBI" id="CHEBI:18420"/>
    </cofactor>
</comment>
<dbReference type="InterPro" id="IPR029787">
    <property type="entry name" value="Nucleotide_cyclase"/>
</dbReference>
<dbReference type="FunFam" id="3.30.70.270:FF:000001">
    <property type="entry name" value="Diguanylate cyclase domain protein"/>
    <property type="match status" value="1"/>
</dbReference>
<sequence length="512" mass="57096">MINPWDGIKRFTAARKLYEFPLVVVAGLSEAEQLSPAAAKARTYIARSSIASVALIALLTLLGYLSWQLQQSRQRAAREQVAHAKRIEYMAQHDILTGLPNRAFFSHMLTKLLALAKRYHRPLAVLFLDLDHFKLINDTLGHDAGDALLKEVARRLQESVRESDIVARLAGDEFVVLLPEQCDEGDLTIVANRILSAVGKPYDLLGQEFRVTVSVGISRYPKNAEDEESLLKAADVAMYHAKEKGRNKFHFYQQTDRQLSLERMSLEVALRQALEHGEFSLHYQEQHDLATGEITGMEALLRWTHPQLGEILPRQFLPIAEESGLIIPIGKWVIETACRECMAIQQATGKPLTMCVNLSARQFTDPNLAHDLGRIVRVTGIDPELLELGVAESALLADVGEAIKILGQIRMLGVRIAIDNFGASYSSLSTLNRFRFDTVNIDGSVIRNSEHSPEDQKLMEATIAMGKNLAFTVVAEGVETEAQARFLRDRNCDKVQGFYFGRPAPHPPVEPA</sequence>
<comment type="caution">
    <text evidence="5">The sequence shown here is derived from an EMBL/GenBank/DDBJ whole genome shotgun (WGS) entry which is preliminary data.</text>
</comment>
<dbReference type="PROSITE" id="PS50883">
    <property type="entry name" value="EAL"/>
    <property type="match status" value="1"/>
</dbReference>
<dbReference type="InterPro" id="IPR052155">
    <property type="entry name" value="Biofilm_reg_signaling"/>
</dbReference>
<dbReference type="InterPro" id="IPR000160">
    <property type="entry name" value="GGDEF_dom"/>
</dbReference>
<dbReference type="OrthoDB" id="9176779at2"/>
<dbReference type="InterPro" id="IPR035919">
    <property type="entry name" value="EAL_sf"/>
</dbReference>
<evidence type="ECO:0000256" key="2">
    <source>
        <dbReference type="SAM" id="Phobius"/>
    </source>
</evidence>
<dbReference type="PANTHER" id="PTHR44757">
    <property type="entry name" value="DIGUANYLATE CYCLASE DGCP"/>
    <property type="match status" value="1"/>
</dbReference>
<feature type="domain" description="EAL" evidence="3">
    <location>
        <begin position="263"/>
        <end position="512"/>
    </location>
</feature>
<reference evidence="5 6" key="1">
    <citation type="journal article" date="2019" name="ISME J.">
        <title>Candidatus Macondimonas diazotrophica, a novel gammaproteobacterial genus dominating crude-oil-contaminated coastal sediments.</title>
        <authorList>
            <person name="Karthikeyan S."/>
            <person name="Konstantinidis K."/>
        </authorList>
    </citation>
    <scope>NUCLEOTIDE SEQUENCE [LARGE SCALE GENOMIC DNA]</scope>
    <source>
        <strain evidence="5 6">KTK01</strain>
    </source>
</reference>
<dbReference type="Gene3D" id="3.20.20.450">
    <property type="entry name" value="EAL domain"/>
    <property type="match status" value="1"/>
</dbReference>
<dbReference type="AlphaFoldDB" id="A0A4Z0F6P9"/>
<evidence type="ECO:0000313" key="6">
    <source>
        <dbReference type="Proteomes" id="UP000297890"/>
    </source>
</evidence>
<evidence type="ECO:0000259" key="3">
    <source>
        <dbReference type="PROSITE" id="PS50883"/>
    </source>
</evidence>
<dbReference type="PROSITE" id="PS50887">
    <property type="entry name" value="GGDEF"/>
    <property type="match status" value="1"/>
</dbReference>
<dbReference type="InterPro" id="IPR001633">
    <property type="entry name" value="EAL_dom"/>
</dbReference>
<dbReference type="EMBL" id="SRIO01000014">
    <property type="protein sequence ID" value="TFZ81929.1"/>
    <property type="molecule type" value="Genomic_DNA"/>
</dbReference>
<dbReference type="SUPFAM" id="SSF141868">
    <property type="entry name" value="EAL domain-like"/>
    <property type="match status" value="1"/>
</dbReference>
<dbReference type="SUPFAM" id="SSF55073">
    <property type="entry name" value="Nucleotide cyclase"/>
    <property type="match status" value="1"/>
</dbReference>
<keyword evidence="2" id="KW-1133">Transmembrane helix</keyword>
<dbReference type="GO" id="GO:0003824">
    <property type="term" value="F:catalytic activity"/>
    <property type="evidence" value="ECO:0007669"/>
    <property type="project" value="UniProtKB-ARBA"/>
</dbReference>
<organism evidence="5 6">
    <name type="scientific">Candidatus Macondimonas diazotrophica</name>
    <dbReference type="NCBI Taxonomy" id="2305248"/>
    <lineage>
        <taxon>Bacteria</taxon>
        <taxon>Pseudomonadati</taxon>
        <taxon>Pseudomonadota</taxon>
        <taxon>Gammaproteobacteria</taxon>
        <taxon>Chromatiales</taxon>
        <taxon>Ectothiorhodospiraceae</taxon>
        <taxon>Candidatus Macondimonas</taxon>
    </lineage>
</organism>
<keyword evidence="2" id="KW-0472">Membrane</keyword>
<dbReference type="Proteomes" id="UP000297890">
    <property type="component" value="Unassembled WGS sequence"/>
</dbReference>